<accession>A0A9D4LS24</accession>
<sequence length="139" mass="15435">MCKNDINCGNGLKKIEITIFQTESSEGSKVQDQTKIQKVFVITSSGEKKDITLPIASGSPVKSLRPTVAASSKKGKASEEDKALRKYACKVCDSKFKEVLHFCTCIEKDMILKCNRGFSAISLNNNKTMICFILLQEKY</sequence>
<gene>
    <name evidence="1" type="ORF">DPMN_026858</name>
</gene>
<organism evidence="1 2">
    <name type="scientific">Dreissena polymorpha</name>
    <name type="common">Zebra mussel</name>
    <name type="synonym">Mytilus polymorpha</name>
    <dbReference type="NCBI Taxonomy" id="45954"/>
    <lineage>
        <taxon>Eukaryota</taxon>
        <taxon>Metazoa</taxon>
        <taxon>Spiralia</taxon>
        <taxon>Lophotrochozoa</taxon>
        <taxon>Mollusca</taxon>
        <taxon>Bivalvia</taxon>
        <taxon>Autobranchia</taxon>
        <taxon>Heteroconchia</taxon>
        <taxon>Euheterodonta</taxon>
        <taxon>Imparidentia</taxon>
        <taxon>Neoheterodontei</taxon>
        <taxon>Myida</taxon>
        <taxon>Dreissenoidea</taxon>
        <taxon>Dreissenidae</taxon>
        <taxon>Dreissena</taxon>
    </lineage>
</organism>
<keyword evidence="2" id="KW-1185">Reference proteome</keyword>
<dbReference type="Proteomes" id="UP000828390">
    <property type="component" value="Unassembled WGS sequence"/>
</dbReference>
<dbReference type="EMBL" id="JAIWYP010000002">
    <property type="protein sequence ID" value="KAH3863855.1"/>
    <property type="molecule type" value="Genomic_DNA"/>
</dbReference>
<evidence type="ECO:0000313" key="1">
    <source>
        <dbReference type="EMBL" id="KAH3863855.1"/>
    </source>
</evidence>
<name>A0A9D4LS24_DREPO</name>
<protein>
    <submittedName>
        <fullName evidence="1">Uncharacterized protein</fullName>
    </submittedName>
</protein>
<reference evidence="1" key="1">
    <citation type="journal article" date="2019" name="bioRxiv">
        <title>The Genome of the Zebra Mussel, Dreissena polymorpha: A Resource for Invasive Species Research.</title>
        <authorList>
            <person name="McCartney M.A."/>
            <person name="Auch B."/>
            <person name="Kono T."/>
            <person name="Mallez S."/>
            <person name="Zhang Y."/>
            <person name="Obille A."/>
            <person name="Becker A."/>
            <person name="Abrahante J.E."/>
            <person name="Garbe J."/>
            <person name="Badalamenti J.P."/>
            <person name="Herman A."/>
            <person name="Mangelson H."/>
            <person name="Liachko I."/>
            <person name="Sullivan S."/>
            <person name="Sone E.D."/>
            <person name="Koren S."/>
            <person name="Silverstein K.A.T."/>
            <person name="Beckman K.B."/>
            <person name="Gohl D.M."/>
        </authorList>
    </citation>
    <scope>NUCLEOTIDE SEQUENCE</scope>
    <source>
        <strain evidence="1">Duluth1</strain>
        <tissue evidence="1">Whole animal</tissue>
    </source>
</reference>
<reference evidence="1" key="2">
    <citation type="submission" date="2020-11" db="EMBL/GenBank/DDBJ databases">
        <authorList>
            <person name="McCartney M.A."/>
            <person name="Auch B."/>
            <person name="Kono T."/>
            <person name="Mallez S."/>
            <person name="Becker A."/>
            <person name="Gohl D.M."/>
            <person name="Silverstein K.A.T."/>
            <person name="Koren S."/>
            <person name="Bechman K.B."/>
            <person name="Herman A."/>
            <person name="Abrahante J.E."/>
            <person name="Garbe J."/>
        </authorList>
    </citation>
    <scope>NUCLEOTIDE SEQUENCE</scope>
    <source>
        <strain evidence="1">Duluth1</strain>
        <tissue evidence="1">Whole animal</tissue>
    </source>
</reference>
<proteinExistence type="predicted"/>
<dbReference type="AlphaFoldDB" id="A0A9D4LS24"/>
<evidence type="ECO:0000313" key="2">
    <source>
        <dbReference type="Proteomes" id="UP000828390"/>
    </source>
</evidence>
<comment type="caution">
    <text evidence="1">The sequence shown here is derived from an EMBL/GenBank/DDBJ whole genome shotgun (WGS) entry which is preliminary data.</text>
</comment>